<name>A0A7C8BPB3_9MICO</name>
<keyword evidence="6 10" id="KW-0418">Kinase</keyword>
<dbReference type="GO" id="GO:0016301">
    <property type="term" value="F:kinase activity"/>
    <property type="evidence" value="ECO:0007669"/>
    <property type="project" value="UniProtKB-KW"/>
</dbReference>
<evidence type="ECO:0000256" key="6">
    <source>
        <dbReference type="ARBA" id="ARBA00022777"/>
    </source>
</evidence>
<dbReference type="OrthoDB" id="9808041at2"/>
<reference evidence="10 11" key="1">
    <citation type="submission" date="2019-09" db="EMBL/GenBank/DDBJ databases">
        <title>Phylogeny of genus Pseudoclavibacter and closely related genus.</title>
        <authorList>
            <person name="Li Y."/>
        </authorList>
    </citation>
    <scope>NUCLEOTIDE SEQUENCE [LARGE SCALE GENOMIC DNA]</scope>
    <source>
        <strain evidence="10 11">JCM 16921</strain>
    </source>
</reference>
<dbReference type="EMBL" id="WBKA01000006">
    <property type="protein sequence ID" value="KAB1631525.1"/>
    <property type="molecule type" value="Genomic_DNA"/>
</dbReference>
<feature type="domain" description="7,8-dihydro-6-hydroxymethylpterin-pyrophosphokinase" evidence="9">
    <location>
        <begin position="9"/>
        <end position="140"/>
    </location>
</feature>
<dbReference type="PANTHER" id="PTHR43071:SF1">
    <property type="entry name" value="2-AMINO-4-HYDROXY-6-HYDROXYMETHYLDIHYDROPTERIDINE PYROPHOSPHOKINASE"/>
    <property type="match status" value="1"/>
</dbReference>
<evidence type="ECO:0000313" key="10">
    <source>
        <dbReference type="EMBL" id="KAB1631525.1"/>
    </source>
</evidence>
<comment type="catalytic activity">
    <reaction evidence="1">
        <text>6-hydroxymethyl-7,8-dihydropterin + ATP = (7,8-dihydropterin-6-yl)methyl diphosphate + AMP + H(+)</text>
        <dbReference type="Rhea" id="RHEA:11412"/>
        <dbReference type="ChEBI" id="CHEBI:15378"/>
        <dbReference type="ChEBI" id="CHEBI:30616"/>
        <dbReference type="ChEBI" id="CHEBI:44841"/>
        <dbReference type="ChEBI" id="CHEBI:72950"/>
        <dbReference type="ChEBI" id="CHEBI:456215"/>
        <dbReference type="EC" id="2.7.6.3"/>
    </reaction>
</comment>
<comment type="pathway">
    <text evidence="2">Cofactor biosynthesis; tetrahydrofolate biosynthesis; 2-amino-4-hydroxy-6-hydroxymethyl-7,8-dihydropteridine diphosphate from 7,8-dihydroneopterin triphosphate: step 4/4.</text>
</comment>
<evidence type="ECO:0000313" key="11">
    <source>
        <dbReference type="Proteomes" id="UP000481339"/>
    </source>
</evidence>
<dbReference type="PANTHER" id="PTHR43071">
    <property type="entry name" value="2-AMINO-4-HYDROXY-6-HYDROXYMETHYLDIHYDROPTERIDINE PYROPHOSPHOKINASE"/>
    <property type="match status" value="1"/>
</dbReference>
<dbReference type="CDD" id="cd00483">
    <property type="entry name" value="HPPK"/>
    <property type="match status" value="1"/>
</dbReference>
<dbReference type="GO" id="GO:0046656">
    <property type="term" value="P:folic acid biosynthetic process"/>
    <property type="evidence" value="ECO:0007669"/>
    <property type="project" value="UniProtKB-KW"/>
</dbReference>
<evidence type="ECO:0000256" key="3">
    <source>
        <dbReference type="ARBA" id="ARBA00013253"/>
    </source>
</evidence>
<dbReference type="GO" id="GO:0005524">
    <property type="term" value="F:ATP binding"/>
    <property type="evidence" value="ECO:0007669"/>
    <property type="project" value="UniProtKB-KW"/>
</dbReference>
<keyword evidence="8" id="KW-0289">Folate biosynthesis</keyword>
<dbReference type="NCBIfam" id="TIGR01498">
    <property type="entry name" value="folK"/>
    <property type="match status" value="1"/>
</dbReference>
<dbReference type="EC" id="2.7.6.3" evidence="3"/>
<dbReference type="GO" id="GO:0003848">
    <property type="term" value="F:2-amino-4-hydroxy-6-hydroxymethyldihydropteridine diphosphokinase activity"/>
    <property type="evidence" value="ECO:0007669"/>
    <property type="project" value="UniProtKB-EC"/>
</dbReference>
<evidence type="ECO:0000256" key="2">
    <source>
        <dbReference type="ARBA" id="ARBA00005051"/>
    </source>
</evidence>
<evidence type="ECO:0000256" key="4">
    <source>
        <dbReference type="ARBA" id="ARBA00022679"/>
    </source>
</evidence>
<keyword evidence="11" id="KW-1185">Reference proteome</keyword>
<keyword evidence="4 10" id="KW-0808">Transferase</keyword>
<dbReference type="GO" id="GO:0046654">
    <property type="term" value="P:tetrahydrofolate biosynthetic process"/>
    <property type="evidence" value="ECO:0007669"/>
    <property type="project" value="UniProtKB-UniPathway"/>
</dbReference>
<comment type="caution">
    <text evidence="10">The sequence shown here is derived from an EMBL/GenBank/DDBJ whole genome shotgun (WGS) entry which is preliminary data.</text>
</comment>
<dbReference type="Gene3D" id="3.30.70.560">
    <property type="entry name" value="7,8-Dihydro-6-hydroxymethylpterin-pyrophosphokinase HPPK"/>
    <property type="match status" value="1"/>
</dbReference>
<dbReference type="AlphaFoldDB" id="A0A7C8BPB3"/>
<keyword evidence="7" id="KW-0067">ATP-binding</keyword>
<dbReference type="InterPro" id="IPR000550">
    <property type="entry name" value="Hppk"/>
</dbReference>
<dbReference type="InterPro" id="IPR035907">
    <property type="entry name" value="Hppk_sf"/>
</dbReference>
<proteinExistence type="predicted"/>
<dbReference type="SUPFAM" id="SSF55083">
    <property type="entry name" value="6-hydroxymethyl-7,8-dihydropterin pyrophosphokinase, HPPK"/>
    <property type="match status" value="1"/>
</dbReference>
<dbReference type="UniPathway" id="UPA00077">
    <property type="reaction ID" value="UER00155"/>
</dbReference>
<evidence type="ECO:0000259" key="9">
    <source>
        <dbReference type="Pfam" id="PF01288"/>
    </source>
</evidence>
<protein>
    <recommendedName>
        <fullName evidence="3">2-amino-4-hydroxy-6-hydroxymethyldihydropteridine diphosphokinase</fullName>
        <ecNumber evidence="3">2.7.6.3</ecNumber>
    </recommendedName>
</protein>
<evidence type="ECO:0000256" key="7">
    <source>
        <dbReference type="ARBA" id="ARBA00022840"/>
    </source>
</evidence>
<dbReference type="Proteomes" id="UP000481339">
    <property type="component" value="Unassembled WGS sequence"/>
</dbReference>
<evidence type="ECO:0000256" key="1">
    <source>
        <dbReference type="ARBA" id="ARBA00000198"/>
    </source>
</evidence>
<dbReference type="Pfam" id="PF01288">
    <property type="entry name" value="HPPK"/>
    <property type="match status" value="1"/>
</dbReference>
<gene>
    <name evidence="10" type="primary">folK</name>
    <name evidence="10" type="ORF">F8O02_07855</name>
</gene>
<accession>A0A7C8BPB3</accession>
<sequence>MPVSARRAVIALGSNLGDTRGTLRAAVADLAATPGVTVVQVAPVHETIAVSLDGLDRDRPRFANTVVLVDTTLDPVPLLDALQAIEQQHRRRRDRRWGDRTLDLDIVDIPGVVLDTPRLVVPHPRAAERDFVLVPWLEADPAATLGGVPLRRLLDALPDAARTLAVSAGSAGAAALADPASPAADRETGR</sequence>
<keyword evidence="5" id="KW-0547">Nucleotide-binding</keyword>
<evidence type="ECO:0000256" key="8">
    <source>
        <dbReference type="ARBA" id="ARBA00022909"/>
    </source>
</evidence>
<organism evidence="10 11">
    <name type="scientific">Pseudoclavibacter caeni</name>
    <dbReference type="NCBI Taxonomy" id="908846"/>
    <lineage>
        <taxon>Bacteria</taxon>
        <taxon>Bacillati</taxon>
        <taxon>Actinomycetota</taxon>
        <taxon>Actinomycetes</taxon>
        <taxon>Micrococcales</taxon>
        <taxon>Microbacteriaceae</taxon>
        <taxon>Pseudoclavibacter</taxon>
    </lineage>
</organism>
<evidence type="ECO:0000256" key="5">
    <source>
        <dbReference type="ARBA" id="ARBA00022741"/>
    </source>
</evidence>